<keyword evidence="4" id="KW-0288">FMN</keyword>
<dbReference type="EMBL" id="FUXX01000018">
    <property type="protein sequence ID" value="SKA62290.1"/>
    <property type="molecule type" value="Genomic_DNA"/>
</dbReference>
<evidence type="ECO:0000256" key="1">
    <source>
        <dbReference type="ARBA" id="ARBA00022448"/>
    </source>
</evidence>
<dbReference type="RefSeq" id="WP_078928718.1">
    <property type="nucleotide sequence ID" value="NZ_FUXX01000018.1"/>
</dbReference>
<keyword evidence="9" id="KW-1185">Reference proteome</keyword>
<dbReference type="AlphaFoldDB" id="A0A1T4VBE6"/>
<dbReference type="PANTHER" id="PTHR36118:SF1">
    <property type="entry name" value="ION-TRANSLOCATING OXIDOREDUCTASE COMPLEX SUBUNIT G"/>
    <property type="match status" value="1"/>
</dbReference>
<evidence type="ECO:0000256" key="4">
    <source>
        <dbReference type="ARBA" id="ARBA00022643"/>
    </source>
</evidence>
<dbReference type="InterPro" id="IPR007329">
    <property type="entry name" value="FMN-bd"/>
</dbReference>
<dbReference type="GO" id="GO:0022900">
    <property type="term" value="P:electron transport chain"/>
    <property type="evidence" value="ECO:0007669"/>
    <property type="project" value="InterPro"/>
</dbReference>
<dbReference type="PANTHER" id="PTHR36118">
    <property type="entry name" value="ION-TRANSLOCATING OXIDOREDUCTASE COMPLEX SUBUNIT G"/>
    <property type="match status" value="1"/>
</dbReference>
<dbReference type="GO" id="GO:0010181">
    <property type="term" value="F:FMN binding"/>
    <property type="evidence" value="ECO:0007669"/>
    <property type="project" value="InterPro"/>
</dbReference>
<evidence type="ECO:0000256" key="2">
    <source>
        <dbReference type="ARBA" id="ARBA00022553"/>
    </source>
</evidence>
<name>A0A1T4VBE6_9GAMM</name>
<dbReference type="Pfam" id="PF04205">
    <property type="entry name" value="FMN_bind"/>
    <property type="match status" value="1"/>
</dbReference>
<protein>
    <submittedName>
        <fullName evidence="8">Electron transport complex protein RnfG</fullName>
    </submittedName>
</protein>
<keyword evidence="1" id="KW-0813">Transport</keyword>
<keyword evidence="3" id="KW-0285">Flavoprotein</keyword>
<reference evidence="9" key="1">
    <citation type="submission" date="2017-02" db="EMBL/GenBank/DDBJ databases">
        <authorList>
            <person name="Varghese N."/>
            <person name="Submissions S."/>
        </authorList>
    </citation>
    <scope>NUCLEOTIDE SEQUENCE [LARGE SCALE GENOMIC DNA]</scope>
    <source>
        <strain evidence="9">DSM 3072</strain>
    </source>
</reference>
<dbReference type="Proteomes" id="UP000242432">
    <property type="component" value="Unassembled WGS sequence"/>
</dbReference>
<keyword evidence="6" id="KW-1133">Transmembrane helix</keyword>
<evidence type="ECO:0000256" key="3">
    <source>
        <dbReference type="ARBA" id="ARBA00022630"/>
    </source>
</evidence>
<proteinExistence type="predicted"/>
<gene>
    <name evidence="8" type="ORF">SAMN02745213_01232</name>
</gene>
<feature type="transmembrane region" description="Helical" evidence="6">
    <location>
        <begin position="26"/>
        <end position="48"/>
    </location>
</feature>
<keyword evidence="6" id="KW-0812">Transmembrane</keyword>
<dbReference type="NCBIfam" id="TIGR01947">
    <property type="entry name" value="rnfG"/>
    <property type="match status" value="1"/>
</dbReference>
<dbReference type="PIRSF" id="PIRSF006091">
    <property type="entry name" value="E_trnsport_RnfG"/>
    <property type="match status" value="1"/>
</dbReference>
<feature type="domain" description="FMN-binding" evidence="7">
    <location>
        <begin position="120"/>
        <end position="209"/>
    </location>
</feature>
<accession>A0A1T4VBE6</accession>
<keyword evidence="6" id="KW-0472">Membrane</keyword>
<evidence type="ECO:0000313" key="8">
    <source>
        <dbReference type="EMBL" id="SKA62290.1"/>
    </source>
</evidence>
<dbReference type="InterPro" id="IPR010209">
    <property type="entry name" value="Ion_transpt_RnfG/RsxG"/>
</dbReference>
<evidence type="ECO:0000313" key="9">
    <source>
        <dbReference type="Proteomes" id="UP000242432"/>
    </source>
</evidence>
<keyword evidence="2" id="KW-0597">Phosphoprotein</keyword>
<dbReference type="GO" id="GO:0005886">
    <property type="term" value="C:plasma membrane"/>
    <property type="evidence" value="ECO:0007669"/>
    <property type="project" value="InterPro"/>
</dbReference>
<evidence type="ECO:0000259" key="7">
    <source>
        <dbReference type="SMART" id="SM00900"/>
    </source>
</evidence>
<evidence type="ECO:0000256" key="6">
    <source>
        <dbReference type="SAM" id="Phobius"/>
    </source>
</evidence>
<dbReference type="GO" id="GO:0009055">
    <property type="term" value="F:electron transfer activity"/>
    <property type="evidence" value="ECO:0007669"/>
    <property type="project" value="InterPro"/>
</dbReference>
<dbReference type="STRING" id="83771.SAMN02910357_02232"/>
<dbReference type="SMART" id="SM00900">
    <property type="entry name" value="FMN_bind"/>
    <property type="match status" value="1"/>
</dbReference>
<sequence length="223" mass="24633">MNKNIETVLNSNNKEKQHKFSRNARAILSGLSLAFVSSLCVGLIMYTAQSTEELRENNKNSGLKAKISMLLPDEAQGNNIRLTCYSIPKSKNVGHNQKIYVASKDLEIKGYVLTYSTSLGYSDPLIMIGGFTADKKVYKTDIYFSQETPGLGDKVDRDHGDFLDQLSGHSLSDANWDVKKNGGDFDFITGSTVTSRATVIATSKALKELESIDIYSLKKCKVK</sequence>
<evidence type="ECO:0000256" key="5">
    <source>
        <dbReference type="ARBA" id="ARBA00022982"/>
    </source>
</evidence>
<keyword evidence="5" id="KW-0249">Electron transport</keyword>
<organism evidence="8 9">
    <name type="scientific">Succinivibrio dextrinosolvens DSM 3072</name>
    <dbReference type="NCBI Taxonomy" id="1123324"/>
    <lineage>
        <taxon>Bacteria</taxon>
        <taxon>Pseudomonadati</taxon>
        <taxon>Pseudomonadota</taxon>
        <taxon>Gammaproteobacteria</taxon>
        <taxon>Aeromonadales</taxon>
        <taxon>Succinivibrionaceae</taxon>
        <taxon>Succinivibrio</taxon>
    </lineage>
</organism>